<dbReference type="Pfam" id="PF25137">
    <property type="entry name" value="ADH_Fe_C"/>
    <property type="match status" value="1"/>
</dbReference>
<evidence type="ECO:0000313" key="8">
    <source>
        <dbReference type="EMBL" id="MQT14902.1"/>
    </source>
</evidence>
<dbReference type="Proteomes" id="UP000332515">
    <property type="component" value="Unassembled WGS sequence"/>
</dbReference>
<dbReference type="SUPFAM" id="SSF56796">
    <property type="entry name" value="Dehydroquinate synthase-like"/>
    <property type="match status" value="1"/>
</dbReference>
<dbReference type="PANTHER" id="PTHR11496:SF102">
    <property type="entry name" value="ALCOHOL DEHYDROGENASE 4"/>
    <property type="match status" value="1"/>
</dbReference>
<gene>
    <name evidence="8" type="ORF">F0357_20050</name>
</gene>
<dbReference type="InterPro" id="IPR039697">
    <property type="entry name" value="Alcohol_dehydrogenase_Fe"/>
</dbReference>
<dbReference type="Pfam" id="PF00465">
    <property type="entry name" value="Fe-ADH"/>
    <property type="match status" value="1"/>
</dbReference>
<reference evidence="8 9" key="1">
    <citation type="submission" date="2019-09" db="EMBL/GenBank/DDBJ databases">
        <title>Segnochrobactrum spirostomi gen. nov., sp. nov., isolated from the ciliate Spirostomum cf. yagiui and description of a novel family, Segnochrobactraceae fam. nov. within the order Rhizobiales of the class Alphaproteobacteria.</title>
        <authorList>
            <person name="Akter S."/>
            <person name="Shazib S.U.A."/>
            <person name="Shin M.K."/>
        </authorList>
    </citation>
    <scope>NUCLEOTIDE SEQUENCE [LARGE SCALE GENOMIC DNA]</scope>
    <source>
        <strain evidence="8 9">Sp-1</strain>
    </source>
</reference>
<evidence type="ECO:0000256" key="1">
    <source>
        <dbReference type="ARBA" id="ARBA00001962"/>
    </source>
</evidence>
<dbReference type="GO" id="GO:0004022">
    <property type="term" value="F:alcohol dehydrogenase (NAD+) activity"/>
    <property type="evidence" value="ECO:0007669"/>
    <property type="project" value="UniProtKB-EC"/>
</dbReference>
<dbReference type="RefSeq" id="WP_153488487.1">
    <property type="nucleotide sequence ID" value="NZ_VWNA01000002.1"/>
</dbReference>
<sequence length="412" mass="43176">MQNRLGLGLVRQPRTVLFGPGQRRQLPQIAASYGRRCLLVTDARMASTPEFQEIAAQLEAAGFVVFLYDGALPDLPRANVMEAAAAQADRGIDVIVGIGGGSSMDLAKSVSAVLSHGGDVRDYFGEFQVPGPTLPVITVPTTGGTGAEVTSLAIVFDEERGAKMAIADVRIEPVAAIIDPELTLSCPRGLTAATAADALSHLVEAFTARPKNPTPEQLATQIYVGKNRITDLFCAEGLRLMNGALARVVANPADLEARSDVMFAAYCAGMAINTTGTAAAHAIQSPIAAIGHVAHGFGVGALLPYVMRLNLPYATAEFAAIGRLLEVAGPDQPELEQARAGIERIERLLELVGAPLELRALGVTEDHVAQIASASVKATRLVLNNPAPLTEATVAALLVRGIAGDRSWWTAP</sequence>
<name>A0A6A7YB56_9HYPH</name>
<comment type="cofactor">
    <cofactor evidence="1">
        <name>Fe cation</name>
        <dbReference type="ChEBI" id="CHEBI:24875"/>
    </cofactor>
</comment>
<protein>
    <submittedName>
        <fullName evidence="8">Iron-containing alcohol dehydrogenase</fullName>
    </submittedName>
</protein>
<dbReference type="Gene3D" id="3.40.50.1970">
    <property type="match status" value="1"/>
</dbReference>
<dbReference type="Gene3D" id="1.20.1090.10">
    <property type="entry name" value="Dehydroquinate synthase-like - alpha domain"/>
    <property type="match status" value="1"/>
</dbReference>
<keyword evidence="9" id="KW-1185">Reference proteome</keyword>
<comment type="similarity">
    <text evidence="2">Belongs to the iron-containing alcohol dehydrogenase family.</text>
</comment>
<dbReference type="GO" id="GO:0046872">
    <property type="term" value="F:metal ion binding"/>
    <property type="evidence" value="ECO:0007669"/>
    <property type="project" value="InterPro"/>
</dbReference>
<keyword evidence="3" id="KW-0560">Oxidoreductase</keyword>
<dbReference type="PROSITE" id="PS00913">
    <property type="entry name" value="ADH_IRON_1"/>
    <property type="match status" value="1"/>
</dbReference>
<evidence type="ECO:0000256" key="4">
    <source>
        <dbReference type="ARBA" id="ARBA00023027"/>
    </source>
</evidence>
<dbReference type="InterPro" id="IPR018211">
    <property type="entry name" value="ADH_Fe_CS"/>
</dbReference>
<evidence type="ECO:0000259" key="7">
    <source>
        <dbReference type="Pfam" id="PF25137"/>
    </source>
</evidence>
<evidence type="ECO:0000256" key="5">
    <source>
        <dbReference type="ARBA" id="ARBA00049243"/>
    </source>
</evidence>
<evidence type="ECO:0000256" key="2">
    <source>
        <dbReference type="ARBA" id="ARBA00007358"/>
    </source>
</evidence>
<comment type="caution">
    <text evidence="8">The sequence shown here is derived from an EMBL/GenBank/DDBJ whole genome shotgun (WGS) entry which is preliminary data.</text>
</comment>
<dbReference type="EMBL" id="VWNA01000002">
    <property type="protein sequence ID" value="MQT14902.1"/>
    <property type="molecule type" value="Genomic_DNA"/>
</dbReference>
<feature type="domain" description="Alcohol dehydrogenase iron-type/glycerol dehydrogenase GldA" evidence="6">
    <location>
        <begin position="13"/>
        <end position="180"/>
    </location>
</feature>
<organism evidence="8 9">
    <name type="scientific">Segnochrobactrum spirostomi</name>
    <dbReference type="NCBI Taxonomy" id="2608987"/>
    <lineage>
        <taxon>Bacteria</taxon>
        <taxon>Pseudomonadati</taxon>
        <taxon>Pseudomonadota</taxon>
        <taxon>Alphaproteobacteria</taxon>
        <taxon>Hyphomicrobiales</taxon>
        <taxon>Segnochrobactraceae</taxon>
        <taxon>Segnochrobactrum</taxon>
    </lineage>
</organism>
<dbReference type="FunFam" id="3.40.50.1970:FF:000003">
    <property type="entry name" value="Alcohol dehydrogenase, iron-containing"/>
    <property type="match status" value="1"/>
</dbReference>
<evidence type="ECO:0000259" key="6">
    <source>
        <dbReference type="Pfam" id="PF00465"/>
    </source>
</evidence>
<feature type="domain" description="Fe-containing alcohol dehydrogenase-like C-terminal" evidence="7">
    <location>
        <begin position="191"/>
        <end position="398"/>
    </location>
</feature>
<dbReference type="AlphaFoldDB" id="A0A6A7YB56"/>
<dbReference type="InterPro" id="IPR001670">
    <property type="entry name" value="ADH_Fe/GldA"/>
</dbReference>
<evidence type="ECO:0000313" key="9">
    <source>
        <dbReference type="Proteomes" id="UP000332515"/>
    </source>
</evidence>
<accession>A0A6A7YB56</accession>
<dbReference type="PANTHER" id="PTHR11496">
    <property type="entry name" value="ALCOHOL DEHYDROGENASE"/>
    <property type="match status" value="1"/>
</dbReference>
<proteinExistence type="inferred from homology"/>
<dbReference type="InterPro" id="IPR056798">
    <property type="entry name" value="ADH_Fe_C"/>
</dbReference>
<evidence type="ECO:0000256" key="3">
    <source>
        <dbReference type="ARBA" id="ARBA00023002"/>
    </source>
</evidence>
<keyword evidence="4" id="KW-0520">NAD</keyword>
<comment type="catalytic activity">
    <reaction evidence="5">
        <text>a primary alcohol + NAD(+) = an aldehyde + NADH + H(+)</text>
        <dbReference type="Rhea" id="RHEA:10736"/>
        <dbReference type="ChEBI" id="CHEBI:15378"/>
        <dbReference type="ChEBI" id="CHEBI:15734"/>
        <dbReference type="ChEBI" id="CHEBI:17478"/>
        <dbReference type="ChEBI" id="CHEBI:57540"/>
        <dbReference type="ChEBI" id="CHEBI:57945"/>
        <dbReference type="EC" id="1.1.1.1"/>
    </reaction>
</comment>
<dbReference type="CDD" id="cd08191">
    <property type="entry name" value="Fe-ADH-like"/>
    <property type="match status" value="1"/>
</dbReference>